<dbReference type="GO" id="GO:0007094">
    <property type="term" value="P:mitotic spindle assembly checkpoint signaling"/>
    <property type="evidence" value="ECO:0007669"/>
    <property type="project" value="TreeGrafter"/>
</dbReference>
<evidence type="ECO:0000259" key="2">
    <source>
        <dbReference type="Pfam" id="PF22766"/>
    </source>
</evidence>
<organism evidence="3">
    <name type="scientific">Auxenochlorella protothecoides</name>
    <name type="common">Green microalga</name>
    <name type="synonym">Chlorella protothecoides</name>
    <dbReference type="NCBI Taxonomy" id="3075"/>
    <lineage>
        <taxon>Eukaryota</taxon>
        <taxon>Viridiplantae</taxon>
        <taxon>Chlorophyta</taxon>
        <taxon>core chlorophytes</taxon>
        <taxon>Trebouxiophyceae</taxon>
        <taxon>Chlorellales</taxon>
        <taxon>Chlorellaceae</taxon>
        <taxon>Auxenochlorella</taxon>
    </lineage>
</organism>
<sequence>MNGHRLPSPTQGDALSSVRLLVNQVVTSTDTKSAGAASSQLIQLLSSPASQHGSLDAVLLDLQPLLGPGNGNPSSTLLDAHSGLGAACAACLVQRIRDSPAPDQALGSLLRALPRPAAASLLRGLGLGSRAVNTSWGEAEWRAAAALAARGAAALDREEAGCVAQAAAGALDAALSPILLPASRPRGVAGPIPPTPQATAAMAAVGAAAAAASGSLEAEERVLALHGAAILGCLAAAAPLVFGGRASTALLLTAAGVAASLRVTLARRGSGEGDPATEHPASDGAGHPSIVTEGPRPLIGVHDALAFLAPLLTEAQRVAAAELRAVVGPRLGKRAALEALLDVDLGVPLTRGGGLDGAGGLAARRGAAQLLAGFRRLGVTLREALDLSVRLEVVAALVNAVCDQLLEAILGARDISVDESERLPRLFREFTDGVLDAGLGLGRKAREDADVSAREALQHATPSLAKLKEVLELVEIRLTEIAARWEDGRLSALGLAPQEVAHLVRALFEDTPARRALLTALGKAR</sequence>
<protein>
    <recommendedName>
        <fullName evidence="2">ZW10 C-terminal helical domain-containing protein</fullName>
    </recommendedName>
</protein>
<dbReference type="AlphaFoldDB" id="A0A1D1ZQQ3"/>
<gene>
    <name evidence="3" type="ORF">g.65906</name>
</gene>
<accession>A0A1D1ZQQ3</accession>
<dbReference type="InterPro" id="IPR055148">
    <property type="entry name" value="ZW10_C_2"/>
</dbReference>
<dbReference type="GO" id="GO:0005737">
    <property type="term" value="C:cytoplasm"/>
    <property type="evidence" value="ECO:0007669"/>
    <property type="project" value="GOC"/>
</dbReference>
<evidence type="ECO:0000313" key="3">
    <source>
        <dbReference type="EMBL" id="JAT69324.1"/>
    </source>
</evidence>
<reference evidence="3" key="1">
    <citation type="submission" date="2015-08" db="EMBL/GenBank/DDBJ databases">
        <authorList>
            <person name="Babu N.S."/>
            <person name="Beckwith C.J."/>
            <person name="Beseler K.G."/>
            <person name="Brison A."/>
            <person name="Carone J.V."/>
            <person name="Caskin T.P."/>
            <person name="Diamond M."/>
            <person name="Durham M.E."/>
            <person name="Foxe J.M."/>
            <person name="Go M."/>
            <person name="Henderson B.A."/>
            <person name="Jones I.B."/>
            <person name="McGettigan J.A."/>
            <person name="Micheletti S.J."/>
            <person name="Nasrallah M.E."/>
            <person name="Ortiz D."/>
            <person name="Piller C.R."/>
            <person name="Privatt S.R."/>
            <person name="Schneider S.L."/>
            <person name="Sharp S."/>
            <person name="Smith T.C."/>
            <person name="Stanton J.D."/>
            <person name="Ullery H.E."/>
            <person name="Wilson R.J."/>
            <person name="Serrano M.G."/>
            <person name="Buck G."/>
            <person name="Lee V."/>
            <person name="Wang Y."/>
            <person name="Carvalho R."/>
            <person name="Voegtly L."/>
            <person name="Shi R."/>
            <person name="Duckworth R."/>
            <person name="Johnson A."/>
            <person name="Loviza R."/>
            <person name="Walstead R."/>
            <person name="Shah Z."/>
            <person name="Kiflezghi M."/>
            <person name="Wade K."/>
            <person name="Ball S.L."/>
            <person name="Bradley K.W."/>
            <person name="Asai D.J."/>
            <person name="Bowman C.A."/>
            <person name="Russell D.A."/>
            <person name="Pope W.H."/>
            <person name="Jacobs-Sera D."/>
            <person name="Hendrix R.W."/>
            <person name="Hatfull G.F."/>
        </authorList>
    </citation>
    <scope>NUCLEOTIDE SEQUENCE</scope>
</reference>
<dbReference type="Pfam" id="PF22766">
    <property type="entry name" value="ZW10_C2"/>
    <property type="match status" value="1"/>
</dbReference>
<name>A0A1D1ZQQ3_AUXPR</name>
<dbReference type="InterPro" id="IPR046362">
    <property type="entry name" value="Zw10/DSL1_C_sf"/>
</dbReference>
<dbReference type="PANTHER" id="PTHR12205">
    <property type="entry name" value="CENTROMERE/KINETOCHORE PROTEIN ZW10"/>
    <property type="match status" value="1"/>
</dbReference>
<proteinExistence type="predicted"/>
<evidence type="ECO:0000256" key="1">
    <source>
        <dbReference type="SAM" id="MobiDB-lite"/>
    </source>
</evidence>
<dbReference type="GO" id="GO:1990423">
    <property type="term" value="C:RZZ complex"/>
    <property type="evidence" value="ECO:0007669"/>
    <property type="project" value="TreeGrafter"/>
</dbReference>
<dbReference type="Gene3D" id="1.10.357.150">
    <property type="match status" value="1"/>
</dbReference>
<dbReference type="PANTHER" id="PTHR12205:SF0">
    <property type="entry name" value="CENTROMERE_KINETOCHORE PROTEIN ZW10 HOMOLOG"/>
    <property type="match status" value="1"/>
</dbReference>
<feature type="domain" description="ZW10 C-terminal helical" evidence="2">
    <location>
        <begin position="368"/>
        <end position="519"/>
    </location>
</feature>
<dbReference type="GO" id="GO:0006888">
    <property type="term" value="P:endoplasmic reticulum to Golgi vesicle-mediated transport"/>
    <property type="evidence" value="ECO:0007669"/>
    <property type="project" value="TreeGrafter"/>
</dbReference>
<dbReference type="EMBL" id="GDKF01009298">
    <property type="protein sequence ID" value="JAT69324.1"/>
    <property type="molecule type" value="Transcribed_RNA"/>
</dbReference>
<feature type="region of interest" description="Disordered" evidence="1">
    <location>
        <begin position="268"/>
        <end position="292"/>
    </location>
</feature>